<name>A0A9N9ESH4_9GLOM</name>
<organism evidence="1 2">
    <name type="scientific">Funneliformis caledonium</name>
    <dbReference type="NCBI Taxonomy" id="1117310"/>
    <lineage>
        <taxon>Eukaryota</taxon>
        <taxon>Fungi</taxon>
        <taxon>Fungi incertae sedis</taxon>
        <taxon>Mucoromycota</taxon>
        <taxon>Glomeromycotina</taxon>
        <taxon>Glomeromycetes</taxon>
        <taxon>Glomerales</taxon>
        <taxon>Glomeraceae</taxon>
        <taxon>Funneliformis</taxon>
    </lineage>
</organism>
<dbReference type="Proteomes" id="UP000789570">
    <property type="component" value="Unassembled WGS sequence"/>
</dbReference>
<reference evidence="1" key="1">
    <citation type="submission" date="2021-06" db="EMBL/GenBank/DDBJ databases">
        <authorList>
            <person name="Kallberg Y."/>
            <person name="Tangrot J."/>
            <person name="Rosling A."/>
        </authorList>
    </citation>
    <scope>NUCLEOTIDE SEQUENCE</scope>
    <source>
        <strain evidence="1">UK204</strain>
    </source>
</reference>
<keyword evidence="2" id="KW-1185">Reference proteome</keyword>
<evidence type="ECO:0000313" key="1">
    <source>
        <dbReference type="EMBL" id="CAG8690020.1"/>
    </source>
</evidence>
<evidence type="ECO:0000313" key="2">
    <source>
        <dbReference type="Proteomes" id="UP000789570"/>
    </source>
</evidence>
<comment type="caution">
    <text evidence="1">The sequence shown here is derived from an EMBL/GenBank/DDBJ whole genome shotgun (WGS) entry which is preliminary data.</text>
</comment>
<accession>A0A9N9ESH4</accession>
<sequence length="115" mass="13543">MNFLEFANKYKKLIPKLTPEVNKAFQISDKLSYIVNVSKEPLNLLIVFFKDDNNEKNEDKKFAKLLIYLKIAIIIPSKREIVVYHKVGLLLLFEKRVLFVENPFSYLEYLGDLDT</sequence>
<dbReference type="AlphaFoldDB" id="A0A9N9ESH4"/>
<gene>
    <name evidence="1" type="ORF">FCALED_LOCUS12911</name>
</gene>
<dbReference type="EMBL" id="CAJVPQ010006836">
    <property type="protein sequence ID" value="CAG8690020.1"/>
    <property type="molecule type" value="Genomic_DNA"/>
</dbReference>
<proteinExistence type="predicted"/>
<feature type="non-terminal residue" evidence="1">
    <location>
        <position position="115"/>
    </location>
</feature>
<protein>
    <submittedName>
        <fullName evidence="1">3717_t:CDS:1</fullName>
    </submittedName>
</protein>